<organism evidence="1 2">
    <name type="scientific">Pontibacter virosus</name>
    <dbReference type="NCBI Taxonomy" id="1765052"/>
    <lineage>
        <taxon>Bacteria</taxon>
        <taxon>Pseudomonadati</taxon>
        <taxon>Bacteroidota</taxon>
        <taxon>Cytophagia</taxon>
        <taxon>Cytophagales</taxon>
        <taxon>Hymenobacteraceae</taxon>
        <taxon>Pontibacter</taxon>
    </lineage>
</organism>
<evidence type="ECO:0000313" key="2">
    <source>
        <dbReference type="Proteomes" id="UP000245466"/>
    </source>
</evidence>
<keyword evidence="2" id="KW-1185">Reference proteome</keyword>
<comment type="caution">
    <text evidence="1">The sequence shown here is derived from an EMBL/GenBank/DDBJ whole genome shotgun (WGS) entry which is preliminary data.</text>
</comment>
<dbReference type="EMBL" id="QEKI01000001">
    <property type="protein sequence ID" value="PVY44164.1"/>
    <property type="molecule type" value="Genomic_DNA"/>
</dbReference>
<dbReference type="AlphaFoldDB" id="A0A2U1B658"/>
<sequence>MVLLRGAISEVALENIYLSSAGIQAVVHARGSLTATTDKL</sequence>
<dbReference type="Proteomes" id="UP000245466">
    <property type="component" value="Unassembled WGS sequence"/>
</dbReference>
<gene>
    <name evidence="1" type="ORF">C8E01_101530</name>
</gene>
<reference evidence="1 2" key="1">
    <citation type="submission" date="2018-04" db="EMBL/GenBank/DDBJ databases">
        <title>Genomic Encyclopedia of Type Strains, Phase IV (KMG-IV): sequencing the most valuable type-strain genomes for metagenomic binning, comparative biology and taxonomic classification.</title>
        <authorList>
            <person name="Goeker M."/>
        </authorList>
    </citation>
    <scope>NUCLEOTIDE SEQUENCE [LARGE SCALE GENOMIC DNA]</scope>
    <source>
        <strain evidence="1 2">DSM 100231</strain>
    </source>
</reference>
<protein>
    <submittedName>
        <fullName evidence="1">Uncharacterized protein</fullName>
    </submittedName>
</protein>
<name>A0A2U1B658_9BACT</name>
<proteinExistence type="predicted"/>
<accession>A0A2U1B658</accession>
<evidence type="ECO:0000313" key="1">
    <source>
        <dbReference type="EMBL" id="PVY44164.1"/>
    </source>
</evidence>